<keyword evidence="2" id="KW-1185">Reference proteome</keyword>
<dbReference type="AlphaFoldDB" id="A0A0K0XUG7"/>
<dbReference type="STRING" id="1579979.WM2015_880"/>
<organism evidence="1 2">
    <name type="scientific">Wenzhouxiangella marina</name>
    <dbReference type="NCBI Taxonomy" id="1579979"/>
    <lineage>
        <taxon>Bacteria</taxon>
        <taxon>Pseudomonadati</taxon>
        <taxon>Pseudomonadota</taxon>
        <taxon>Gammaproteobacteria</taxon>
        <taxon>Chromatiales</taxon>
        <taxon>Wenzhouxiangellaceae</taxon>
        <taxon>Wenzhouxiangella</taxon>
    </lineage>
</organism>
<reference evidence="1 2" key="1">
    <citation type="submission" date="2015-07" db="EMBL/GenBank/DDBJ databases">
        <authorList>
            <person name="Noorani M."/>
        </authorList>
    </citation>
    <scope>NUCLEOTIDE SEQUENCE [LARGE SCALE GENOMIC DNA]</scope>
    <source>
        <strain evidence="1 2">KCTC 42284</strain>
    </source>
</reference>
<dbReference type="EMBL" id="CP012154">
    <property type="protein sequence ID" value="AKS41261.1"/>
    <property type="molecule type" value="Genomic_DNA"/>
</dbReference>
<sequence>MKWLSRFILSAGGHEVPEEIGQEPDPTQERVGVHLLSDFGEGYAYVSEEPSIPIVVELMEGLDWERGFFQVIVTLAPGVSMELGGSLNGVDGLSGVYRNRAEQLHLVTSVPPDSVEDMVEIMQSFIRKDGLWQDKYQFS</sequence>
<proteinExistence type="predicted"/>
<protein>
    <submittedName>
        <fullName evidence="1">Uncharacterized protein</fullName>
    </submittedName>
</protein>
<accession>A0A0K0XUG7</accession>
<dbReference type="OrthoDB" id="5740916at2"/>
<gene>
    <name evidence="1" type="ORF">WM2015_880</name>
</gene>
<dbReference type="Proteomes" id="UP000066624">
    <property type="component" value="Chromosome"/>
</dbReference>
<dbReference type="KEGG" id="wma:WM2015_880"/>
<name>A0A0K0XUG7_9GAMM</name>
<evidence type="ECO:0000313" key="1">
    <source>
        <dbReference type="EMBL" id="AKS41261.1"/>
    </source>
</evidence>
<dbReference type="RefSeq" id="WP_156200858.1">
    <property type="nucleotide sequence ID" value="NZ_CP012154.1"/>
</dbReference>
<evidence type="ECO:0000313" key="2">
    <source>
        <dbReference type="Proteomes" id="UP000066624"/>
    </source>
</evidence>